<evidence type="ECO:0000313" key="2">
    <source>
        <dbReference type="EMBL" id="KAF9076090.1"/>
    </source>
</evidence>
<feature type="compositionally biased region" description="Polar residues" evidence="1">
    <location>
        <begin position="154"/>
        <end position="188"/>
    </location>
</feature>
<feature type="region of interest" description="Disordered" evidence="1">
    <location>
        <begin position="524"/>
        <end position="559"/>
    </location>
</feature>
<feature type="compositionally biased region" description="Basic residues" evidence="1">
    <location>
        <begin position="921"/>
        <end position="937"/>
    </location>
</feature>
<feature type="compositionally biased region" description="Polar residues" evidence="1">
    <location>
        <begin position="696"/>
        <end position="711"/>
    </location>
</feature>
<feature type="compositionally biased region" description="Polar residues" evidence="1">
    <location>
        <begin position="541"/>
        <end position="558"/>
    </location>
</feature>
<feature type="region of interest" description="Disordered" evidence="1">
    <location>
        <begin position="747"/>
        <end position="842"/>
    </location>
</feature>
<feature type="compositionally biased region" description="Basic and acidic residues" evidence="1">
    <location>
        <begin position="897"/>
        <end position="909"/>
    </location>
</feature>
<feature type="region of interest" description="Disordered" evidence="1">
    <location>
        <begin position="857"/>
        <end position="937"/>
    </location>
</feature>
<feature type="compositionally biased region" description="Polar residues" evidence="1">
    <location>
        <begin position="793"/>
        <end position="804"/>
    </location>
</feature>
<gene>
    <name evidence="2" type="ORF">BDP27DRAFT_881342</name>
</gene>
<feature type="region of interest" description="Disordered" evidence="1">
    <location>
        <begin position="361"/>
        <end position="423"/>
    </location>
</feature>
<feature type="compositionally biased region" description="Low complexity" evidence="1">
    <location>
        <begin position="753"/>
        <end position="764"/>
    </location>
</feature>
<feature type="compositionally biased region" description="Basic and acidic residues" evidence="1">
    <location>
        <begin position="712"/>
        <end position="729"/>
    </location>
</feature>
<feature type="compositionally biased region" description="Low complexity" evidence="1">
    <location>
        <begin position="362"/>
        <end position="378"/>
    </location>
</feature>
<name>A0A9P5Q9A2_9AGAR</name>
<accession>A0A9P5Q9A2</accession>
<proteinExistence type="predicted"/>
<feature type="compositionally biased region" description="Pro residues" evidence="1">
    <location>
        <begin position="624"/>
        <end position="635"/>
    </location>
</feature>
<feature type="compositionally biased region" description="Acidic residues" evidence="1">
    <location>
        <begin position="524"/>
        <end position="533"/>
    </location>
</feature>
<dbReference type="OrthoDB" id="2684446at2759"/>
<feature type="compositionally biased region" description="Low complexity" evidence="1">
    <location>
        <begin position="57"/>
        <end position="70"/>
    </location>
</feature>
<feature type="region of interest" description="Disordered" evidence="1">
    <location>
        <begin position="128"/>
        <end position="206"/>
    </location>
</feature>
<feature type="compositionally biased region" description="Polar residues" evidence="1">
    <location>
        <begin position="861"/>
        <end position="872"/>
    </location>
</feature>
<reference evidence="2" key="1">
    <citation type="submission" date="2020-11" db="EMBL/GenBank/DDBJ databases">
        <authorList>
            <consortium name="DOE Joint Genome Institute"/>
            <person name="Ahrendt S."/>
            <person name="Riley R."/>
            <person name="Andreopoulos W."/>
            <person name="Labutti K."/>
            <person name="Pangilinan J."/>
            <person name="Ruiz-Duenas F.J."/>
            <person name="Barrasa J.M."/>
            <person name="Sanchez-Garcia M."/>
            <person name="Camarero S."/>
            <person name="Miyauchi S."/>
            <person name="Serrano A."/>
            <person name="Linde D."/>
            <person name="Babiker R."/>
            <person name="Drula E."/>
            <person name="Ayuso-Fernandez I."/>
            <person name="Pacheco R."/>
            <person name="Padilla G."/>
            <person name="Ferreira P."/>
            <person name="Barriuso J."/>
            <person name="Kellner H."/>
            <person name="Castanera R."/>
            <person name="Alfaro M."/>
            <person name="Ramirez L."/>
            <person name="Pisabarro A.G."/>
            <person name="Kuo A."/>
            <person name="Tritt A."/>
            <person name="Lipzen A."/>
            <person name="He G."/>
            <person name="Yan M."/>
            <person name="Ng V."/>
            <person name="Cullen D."/>
            <person name="Martin F."/>
            <person name="Rosso M.-N."/>
            <person name="Henrissat B."/>
            <person name="Hibbett D."/>
            <person name="Martinez A.T."/>
            <person name="Grigoriev I.V."/>
        </authorList>
    </citation>
    <scope>NUCLEOTIDE SEQUENCE</scope>
    <source>
        <strain evidence="2">AH 40177</strain>
    </source>
</reference>
<feature type="region of interest" description="Disordered" evidence="1">
    <location>
        <begin position="57"/>
        <end position="110"/>
    </location>
</feature>
<evidence type="ECO:0000256" key="1">
    <source>
        <dbReference type="SAM" id="MobiDB-lite"/>
    </source>
</evidence>
<dbReference type="Proteomes" id="UP000772434">
    <property type="component" value="Unassembled WGS sequence"/>
</dbReference>
<feature type="compositionally biased region" description="Low complexity" evidence="1">
    <location>
        <begin position="649"/>
        <end position="667"/>
    </location>
</feature>
<organism evidence="2 3">
    <name type="scientific">Rhodocollybia butyracea</name>
    <dbReference type="NCBI Taxonomy" id="206335"/>
    <lineage>
        <taxon>Eukaryota</taxon>
        <taxon>Fungi</taxon>
        <taxon>Dikarya</taxon>
        <taxon>Basidiomycota</taxon>
        <taxon>Agaricomycotina</taxon>
        <taxon>Agaricomycetes</taxon>
        <taxon>Agaricomycetidae</taxon>
        <taxon>Agaricales</taxon>
        <taxon>Marasmiineae</taxon>
        <taxon>Omphalotaceae</taxon>
        <taxon>Rhodocollybia</taxon>
    </lineage>
</organism>
<feature type="compositionally biased region" description="Polar residues" evidence="1">
    <location>
        <begin position="393"/>
        <end position="423"/>
    </location>
</feature>
<dbReference type="AlphaFoldDB" id="A0A9P5Q9A2"/>
<feature type="region of interest" description="Disordered" evidence="1">
    <location>
        <begin position="607"/>
        <end position="732"/>
    </location>
</feature>
<dbReference type="EMBL" id="JADNRY010000007">
    <property type="protein sequence ID" value="KAF9076090.1"/>
    <property type="molecule type" value="Genomic_DNA"/>
</dbReference>
<feature type="region of interest" description="Disordered" evidence="1">
    <location>
        <begin position="1"/>
        <end position="40"/>
    </location>
</feature>
<evidence type="ECO:0000313" key="3">
    <source>
        <dbReference type="Proteomes" id="UP000772434"/>
    </source>
</evidence>
<feature type="region of interest" description="Disordered" evidence="1">
    <location>
        <begin position="236"/>
        <end position="283"/>
    </location>
</feature>
<sequence>MQHRSKLSKSRFSVPPNQNGTRADQNINNDNISKRVSTSAPIMHRKSGIFSLFSSSKSTAISTPPSSPSFVNLSRKSPSPSPVPSHSPVPSSIPPNLAIRNLSPDQLNDPAFSSRPLPLFVRNPDSPLGQAFAPSSKPLSLPDSHADLGMTDPLAQNSHFYRTGKRPTSFSLPSELRSNVNSSPSRTYSELSSHSTNTSTSSLSTEKNLIMLEPPRMLSPPPAYDELSHRPLATRHTSVPALPSTQSDSIEVPPRPATTANDSAAVDLRQQNTRNRGLDPIDELDETNPLGLSLHHGGPYEVIQREITHQMNSGRQAARSKSVNEQPSFTNTIHAMHMVPFGASINLKPGQVLPRHFQPYTQHLPQPSQQQNSNQSNIHRQRSNQDHPMQHELYTNSTSRSPPRNQPNPHWQKNQPQSVADLSHSPTHAAMHVPHLQPPIANVPERDVRAELQTRMNASIDSLSASLPHRDEVPQRNADATVTASPHLMASPAPFLGVSGQEVELTSPASIYGDESDAYGGIEEEHEPTETVDPEFLHQPSPHSTVDSLTQQPNNSNAADDPIARALYAVEQARTQIAISANRTKAAAPASGFSAFSDSPAAPARYIPGLGDRPILSSASSSGPPLPLGAKPPPGQSREQAGYAPMSGQYYQPAPPAAQQYAPQPLANQYDPWHRRTTSHATPSDTGRPLLRRPTDSQASHHMTPNPQDSYHLNEHHTSGPGVPRDHSQRQYSSGVSFDLHGHERQQNLPAPSIQQSVSSMTSSRNGPVPRHAPSKLTMPQPLYNPNVPPENNLVSSPEQQQSRFRPPQHGPGGNTAMPRSMTTGGLNYPVRSSPAPPPRVQAQTIPIATDSRKVLRKRSSVQVSGSGNDLGNATGVAVPDMPNWHAPSASQTPFRSKSEIRPPTDSAHRMQLPSAMSKQKDKKAPKRLLSKKRAEF</sequence>
<feature type="compositionally biased region" description="Polar residues" evidence="1">
    <location>
        <begin position="15"/>
        <end position="40"/>
    </location>
</feature>
<protein>
    <submittedName>
        <fullName evidence="2">Uncharacterized protein</fullName>
    </submittedName>
</protein>
<keyword evidence="3" id="KW-1185">Reference proteome</keyword>
<feature type="compositionally biased region" description="Pro residues" evidence="1">
    <location>
        <begin position="79"/>
        <end position="93"/>
    </location>
</feature>
<comment type="caution">
    <text evidence="2">The sequence shown here is derived from an EMBL/GenBank/DDBJ whole genome shotgun (WGS) entry which is preliminary data.</text>
</comment>
<feature type="compositionally biased region" description="Low complexity" evidence="1">
    <location>
        <begin position="189"/>
        <end position="206"/>
    </location>
</feature>